<dbReference type="InterPro" id="IPR013216">
    <property type="entry name" value="Methyltransf_11"/>
</dbReference>
<sequence length="228" mass="25234">MQQDHIEGKIIDGRLGQFHRDVHALTYDPDRLERAYDKHAENYDEFLLDLAGDGTSGCSHYTTLFFSRHVPKHKGLRILDAGVGTGIGGVELINLGYNPLSIVGVDLSSKMLAQAQKRGIYEALHHACFPETNEILQPDEFDAVLCAGGFSHAAMPESAMPEFVRVTRPGGFVVFSVRKSVYDKSDSAITAMIKRLEEDRSWKIVAQECGKYLPADGVQAVYFACQVL</sequence>
<evidence type="ECO:0000259" key="1">
    <source>
        <dbReference type="Pfam" id="PF08241"/>
    </source>
</evidence>
<evidence type="ECO:0000313" key="2">
    <source>
        <dbReference type="EMBL" id="AOW98316.1"/>
    </source>
</evidence>
<proteinExistence type="predicted"/>
<dbReference type="PANTHER" id="PTHR43464:SF23">
    <property type="entry name" value="JUVENILE HORMONE ACID O-METHYLTRANSFERASE"/>
    <property type="match status" value="1"/>
</dbReference>
<evidence type="ECO:0000313" key="3">
    <source>
        <dbReference type="Proteomes" id="UP000177870"/>
    </source>
</evidence>
<dbReference type="OrthoDB" id="456131at2"/>
<feature type="domain" description="Methyltransferase type 11" evidence="1">
    <location>
        <begin position="79"/>
        <end position="175"/>
    </location>
</feature>
<keyword evidence="2" id="KW-0830">Ubiquinone</keyword>
<accession>A0A1D8TL46</accession>
<dbReference type="RefSeq" id="WP_070390826.1">
    <property type="nucleotide sequence ID" value="NZ_CP017599.1"/>
</dbReference>
<reference evidence="3" key="1">
    <citation type="submission" date="2016-10" db="EMBL/GenBank/DDBJ databases">
        <title>Comparative genomics uncovers the prolific and rare metabolic potential of the cyanobacterial genus Moorea.</title>
        <authorList>
            <person name="Leao T."/>
            <person name="Castelao G."/>
            <person name="Korobeynikov A."/>
            <person name="Monroe E.A."/>
            <person name="Podell S."/>
            <person name="Glukhov E."/>
            <person name="Allen E."/>
            <person name="Gerwick W.H."/>
            <person name="Gerwick L."/>
        </authorList>
    </citation>
    <scope>NUCLEOTIDE SEQUENCE [LARGE SCALE GENOMIC DNA]</scope>
    <source>
        <strain evidence="3">PAL-8-15-08-1</strain>
    </source>
</reference>
<dbReference type="SUPFAM" id="SSF53335">
    <property type="entry name" value="S-adenosyl-L-methionine-dependent methyltransferases"/>
    <property type="match status" value="1"/>
</dbReference>
<protein>
    <submittedName>
        <fullName evidence="2">Ubiquinone/menaquinone biosynthesis protein</fullName>
    </submittedName>
</protein>
<dbReference type="AlphaFoldDB" id="A0A1D8TL46"/>
<dbReference type="EMBL" id="CP017599">
    <property type="protein sequence ID" value="AOW98316.1"/>
    <property type="molecule type" value="Genomic_DNA"/>
</dbReference>
<dbReference type="KEGG" id="mpro:BJP34_01635"/>
<dbReference type="CDD" id="cd02440">
    <property type="entry name" value="AdoMet_MTases"/>
    <property type="match status" value="1"/>
</dbReference>
<dbReference type="Gene3D" id="3.40.50.150">
    <property type="entry name" value="Vaccinia Virus protein VP39"/>
    <property type="match status" value="1"/>
</dbReference>
<dbReference type="STRING" id="1458985.BJP34_01635"/>
<organism evidence="2 3">
    <name type="scientific">Moorena producens PAL-8-15-08-1</name>
    <dbReference type="NCBI Taxonomy" id="1458985"/>
    <lineage>
        <taxon>Bacteria</taxon>
        <taxon>Bacillati</taxon>
        <taxon>Cyanobacteriota</taxon>
        <taxon>Cyanophyceae</taxon>
        <taxon>Coleofasciculales</taxon>
        <taxon>Coleofasciculaceae</taxon>
        <taxon>Moorena</taxon>
    </lineage>
</organism>
<dbReference type="Pfam" id="PF08241">
    <property type="entry name" value="Methyltransf_11"/>
    <property type="match status" value="1"/>
</dbReference>
<name>A0A1D8TL46_9CYAN</name>
<gene>
    <name evidence="2" type="ORF">BJP34_01635</name>
</gene>
<dbReference type="Proteomes" id="UP000177870">
    <property type="component" value="Chromosome"/>
</dbReference>
<dbReference type="GO" id="GO:0010420">
    <property type="term" value="F:polyprenyldihydroxybenzoate methyltransferase activity"/>
    <property type="evidence" value="ECO:0007669"/>
    <property type="project" value="TreeGrafter"/>
</dbReference>
<dbReference type="PANTHER" id="PTHR43464">
    <property type="entry name" value="METHYLTRANSFERASE"/>
    <property type="match status" value="1"/>
</dbReference>
<dbReference type="InterPro" id="IPR029063">
    <property type="entry name" value="SAM-dependent_MTases_sf"/>
</dbReference>